<keyword evidence="10" id="KW-1185">Reference proteome</keyword>
<proteinExistence type="inferred from homology"/>
<gene>
    <name evidence="9" type="ORF">DJ013_19765</name>
</gene>
<evidence type="ECO:0000313" key="10">
    <source>
        <dbReference type="Proteomes" id="UP000249873"/>
    </source>
</evidence>
<dbReference type="Pfam" id="PF00884">
    <property type="entry name" value="Sulfatase"/>
    <property type="match status" value="1"/>
</dbReference>
<dbReference type="PANTHER" id="PTHR42693">
    <property type="entry name" value="ARYLSULFATASE FAMILY MEMBER"/>
    <property type="match status" value="1"/>
</dbReference>
<dbReference type="PANTHER" id="PTHR42693:SF42">
    <property type="entry name" value="ARYLSULFATASE G"/>
    <property type="match status" value="1"/>
</dbReference>
<name>A0A2Z4GGB9_9BACT</name>
<evidence type="ECO:0000256" key="3">
    <source>
        <dbReference type="ARBA" id="ARBA00022723"/>
    </source>
</evidence>
<dbReference type="KEGG" id="als:DJ013_19765"/>
<dbReference type="InterPro" id="IPR024607">
    <property type="entry name" value="Sulfatase_CS"/>
</dbReference>
<feature type="signal peptide" evidence="7">
    <location>
        <begin position="1"/>
        <end position="27"/>
    </location>
</feature>
<dbReference type="Proteomes" id="UP000249873">
    <property type="component" value="Chromosome"/>
</dbReference>
<evidence type="ECO:0000256" key="4">
    <source>
        <dbReference type="ARBA" id="ARBA00022729"/>
    </source>
</evidence>
<feature type="chain" id="PRO_5016387730" evidence="7">
    <location>
        <begin position="28"/>
        <end position="468"/>
    </location>
</feature>
<dbReference type="GO" id="GO:0004065">
    <property type="term" value="F:arylsulfatase activity"/>
    <property type="evidence" value="ECO:0007669"/>
    <property type="project" value="TreeGrafter"/>
</dbReference>
<dbReference type="InterPro" id="IPR000917">
    <property type="entry name" value="Sulfatase_N"/>
</dbReference>
<evidence type="ECO:0000313" key="9">
    <source>
        <dbReference type="EMBL" id="AWW00287.1"/>
    </source>
</evidence>
<evidence type="ECO:0000259" key="8">
    <source>
        <dbReference type="Pfam" id="PF00884"/>
    </source>
</evidence>
<organism evidence="9 10">
    <name type="scientific">Arcticibacterium luteifluviistationis</name>
    <dbReference type="NCBI Taxonomy" id="1784714"/>
    <lineage>
        <taxon>Bacteria</taxon>
        <taxon>Pseudomonadati</taxon>
        <taxon>Bacteroidota</taxon>
        <taxon>Cytophagia</taxon>
        <taxon>Cytophagales</taxon>
        <taxon>Leadbetterellaceae</taxon>
        <taxon>Arcticibacterium</taxon>
    </lineage>
</organism>
<dbReference type="OrthoDB" id="9764377at2"/>
<keyword evidence="4 7" id="KW-0732">Signal</keyword>
<evidence type="ECO:0000256" key="6">
    <source>
        <dbReference type="ARBA" id="ARBA00022837"/>
    </source>
</evidence>
<dbReference type="AlphaFoldDB" id="A0A2Z4GGB9"/>
<dbReference type="EMBL" id="CP029480">
    <property type="protein sequence ID" value="AWW00287.1"/>
    <property type="molecule type" value="Genomic_DNA"/>
</dbReference>
<keyword evidence="3" id="KW-0479">Metal-binding</keyword>
<comment type="similarity">
    <text evidence="2">Belongs to the sulfatase family.</text>
</comment>
<dbReference type="Gene3D" id="3.40.720.10">
    <property type="entry name" value="Alkaline Phosphatase, subunit A"/>
    <property type="match status" value="1"/>
</dbReference>
<evidence type="ECO:0000256" key="2">
    <source>
        <dbReference type="ARBA" id="ARBA00008779"/>
    </source>
</evidence>
<accession>A0A2Z4GGB9</accession>
<evidence type="ECO:0000256" key="5">
    <source>
        <dbReference type="ARBA" id="ARBA00022801"/>
    </source>
</evidence>
<dbReference type="CDD" id="cd16144">
    <property type="entry name" value="ARS_like"/>
    <property type="match status" value="1"/>
</dbReference>
<dbReference type="PROSITE" id="PS00149">
    <property type="entry name" value="SULFATASE_2"/>
    <property type="match status" value="1"/>
</dbReference>
<dbReference type="SUPFAM" id="SSF53649">
    <property type="entry name" value="Alkaline phosphatase-like"/>
    <property type="match status" value="1"/>
</dbReference>
<sequence>MKMKHSLFSIVVLFGTLSITLNCFAQAKSKPNIVLINVDDMGWKDVGFMGSQYYETPNIDSLAAMGMVFSNGYAASANCAPSRASLMTGKWTTRHGIYTVDNSERGQSKHRKLIPTKNTVTLSKEHEIMPEILSKNGYITCHAGKWHLSNNPLAYGFQVNIGGAHNGHPKSYYPPYKNVNLTGEPNQYLTDLVMQHTLAFVDSTRLPFFLYYAPYAVHTPINPVKSLLAKYENKPSSDGQDNPEYATMVENLDRNIGLLIAKLKAKGIFDNTFIIFTSDNGGLYGITKQRPLRAGKGSYYEGGIREPYIFAIHDKITANTKSDVPITNLDILPTILAYAGIDEKTLETDGNDITAILEGKETELDRPLFWHFPIYLQAYNVHDNENRDSLFRTRPGSVVRYKDWKLHYYFENNEVELYNLADDIGERKDLTLKEPEKTEEMLNLLKVWWSKTNAPIPQDLNPEYEGDI</sequence>
<evidence type="ECO:0000256" key="7">
    <source>
        <dbReference type="SAM" id="SignalP"/>
    </source>
</evidence>
<dbReference type="InterPro" id="IPR017850">
    <property type="entry name" value="Alkaline_phosphatase_core_sf"/>
</dbReference>
<dbReference type="InterPro" id="IPR050738">
    <property type="entry name" value="Sulfatase"/>
</dbReference>
<comment type="cofactor">
    <cofactor evidence="1">
        <name>Ca(2+)</name>
        <dbReference type="ChEBI" id="CHEBI:29108"/>
    </cofactor>
</comment>
<dbReference type="Gene3D" id="3.30.1120.10">
    <property type="match status" value="1"/>
</dbReference>
<reference evidence="9 10" key="1">
    <citation type="submission" date="2018-05" db="EMBL/GenBank/DDBJ databases">
        <title>Complete genome sequence of Arcticibacterium luteifluviistationis SM1504T, a cytophagaceae bacterium isolated from Arctic surface seawater.</title>
        <authorList>
            <person name="Li Y."/>
            <person name="Qin Q.-L."/>
        </authorList>
    </citation>
    <scope>NUCLEOTIDE SEQUENCE [LARGE SCALE GENOMIC DNA]</scope>
    <source>
        <strain evidence="9 10">SM1504</strain>
    </source>
</reference>
<keyword evidence="6" id="KW-0106">Calcium</keyword>
<evidence type="ECO:0000256" key="1">
    <source>
        <dbReference type="ARBA" id="ARBA00001913"/>
    </source>
</evidence>
<keyword evidence="5 9" id="KW-0378">Hydrolase</keyword>
<feature type="domain" description="Sulfatase N-terminal" evidence="8">
    <location>
        <begin position="31"/>
        <end position="341"/>
    </location>
</feature>
<dbReference type="GO" id="GO:0046872">
    <property type="term" value="F:metal ion binding"/>
    <property type="evidence" value="ECO:0007669"/>
    <property type="project" value="UniProtKB-KW"/>
</dbReference>
<protein>
    <submittedName>
        <fullName evidence="9">Aryl-sulfate sulfohydrolase</fullName>
    </submittedName>
</protein>